<evidence type="ECO:0000313" key="2">
    <source>
        <dbReference type="Proteomes" id="UP001145742"/>
    </source>
</evidence>
<protein>
    <submittedName>
        <fullName evidence="1">Uncharacterized protein</fullName>
    </submittedName>
</protein>
<evidence type="ECO:0000313" key="1">
    <source>
        <dbReference type="EMBL" id="KAJ7405701.1"/>
    </source>
</evidence>
<sequence length="94" mass="10912">MTDGVPYQCLYVSREWVVRGWSQALLSDAQQQDKRQQAETDAQKVSPEYKEELYCVDDRTLEQLPRVVVEPPSLEIFKNSLDTILCHVLWDDPA</sequence>
<dbReference type="Proteomes" id="UP001145742">
    <property type="component" value="Unassembled WGS sequence"/>
</dbReference>
<name>A0ABQ9CTF5_9PASS</name>
<dbReference type="EMBL" id="WHWB01034693">
    <property type="protein sequence ID" value="KAJ7405701.1"/>
    <property type="molecule type" value="Genomic_DNA"/>
</dbReference>
<organism evidence="1 2">
    <name type="scientific">Willisornis vidua</name>
    <name type="common">Xingu scale-backed antbird</name>
    <dbReference type="NCBI Taxonomy" id="1566151"/>
    <lineage>
        <taxon>Eukaryota</taxon>
        <taxon>Metazoa</taxon>
        <taxon>Chordata</taxon>
        <taxon>Craniata</taxon>
        <taxon>Vertebrata</taxon>
        <taxon>Euteleostomi</taxon>
        <taxon>Archelosauria</taxon>
        <taxon>Archosauria</taxon>
        <taxon>Dinosauria</taxon>
        <taxon>Saurischia</taxon>
        <taxon>Theropoda</taxon>
        <taxon>Coelurosauria</taxon>
        <taxon>Aves</taxon>
        <taxon>Neognathae</taxon>
        <taxon>Neoaves</taxon>
        <taxon>Telluraves</taxon>
        <taxon>Australaves</taxon>
        <taxon>Passeriformes</taxon>
        <taxon>Thamnophilidae</taxon>
        <taxon>Willisornis</taxon>
    </lineage>
</organism>
<proteinExistence type="predicted"/>
<keyword evidence="2" id="KW-1185">Reference proteome</keyword>
<accession>A0ABQ9CTF5</accession>
<reference evidence="1" key="1">
    <citation type="submission" date="2019-10" db="EMBL/GenBank/DDBJ databases">
        <authorList>
            <person name="Soares A.E.R."/>
            <person name="Aleixo A."/>
            <person name="Schneider P."/>
            <person name="Miyaki C.Y."/>
            <person name="Schneider M.P."/>
            <person name="Mello C."/>
            <person name="Vasconcelos A.T.R."/>
        </authorList>
    </citation>
    <scope>NUCLEOTIDE SEQUENCE</scope>
    <source>
        <tissue evidence="1">Muscle</tissue>
    </source>
</reference>
<gene>
    <name evidence="1" type="ORF">WISP_138048</name>
</gene>
<comment type="caution">
    <text evidence="1">The sequence shown here is derived from an EMBL/GenBank/DDBJ whole genome shotgun (WGS) entry which is preliminary data.</text>
</comment>